<evidence type="ECO:0000256" key="20">
    <source>
        <dbReference type="SAM" id="Phobius"/>
    </source>
</evidence>
<dbReference type="PANTHER" id="PTHR23033">
    <property type="entry name" value="BETA1,3-GALACTOSYLTRANSFERASE"/>
    <property type="match status" value="1"/>
</dbReference>
<evidence type="ECO:0000256" key="18">
    <source>
        <dbReference type="ARBA" id="ARBA00040898"/>
    </source>
</evidence>
<feature type="domain" description="Fringe-like glycosyltransferase" evidence="21">
    <location>
        <begin position="104"/>
        <end position="269"/>
    </location>
</feature>
<name>A0AAE0S9J6_9BIVA</name>
<dbReference type="GO" id="GO:0000166">
    <property type="term" value="F:nucleotide binding"/>
    <property type="evidence" value="ECO:0007669"/>
    <property type="project" value="UniProtKB-KW"/>
</dbReference>
<reference evidence="22" key="1">
    <citation type="journal article" date="2021" name="Genome Biol. Evol.">
        <title>A High-Quality Reference Genome for a Parasitic Bivalve with Doubly Uniparental Inheritance (Bivalvia: Unionida).</title>
        <authorList>
            <person name="Smith C.H."/>
        </authorList>
    </citation>
    <scope>NUCLEOTIDE SEQUENCE</scope>
    <source>
        <strain evidence="22">CHS0354</strain>
    </source>
</reference>
<keyword evidence="15" id="KW-1015">Disulfide bond</keyword>
<dbReference type="GO" id="GO:0016263">
    <property type="term" value="F:glycoprotein-N-acetylgalactosamine 3-beta-galactosyltransferase activity"/>
    <property type="evidence" value="ECO:0007669"/>
    <property type="project" value="UniProtKB-EC"/>
</dbReference>
<evidence type="ECO:0000256" key="11">
    <source>
        <dbReference type="ARBA" id="ARBA00022741"/>
    </source>
</evidence>
<evidence type="ECO:0000256" key="15">
    <source>
        <dbReference type="ARBA" id="ARBA00023157"/>
    </source>
</evidence>
<comment type="similarity">
    <text evidence="4">Belongs to the glycosyltransferase 31 family. Beta3-Gal-T subfamily.</text>
</comment>
<keyword evidence="16" id="KW-0325">Glycoprotein</keyword>
<dbReference type="AlphaFoldDB" id="A0AAE0S9J6"/>
<evidence type="ECO:0000256" key="17">
    <source>
        <dbReference type="ARBA" id="ARBA00023211"/>
    </source>
</evidence>
<evidence type="ECO:0000256" key="7">
    <source>
        <dbReference type="ARBA" id="ARBA00022676"/>
    </source>
</evidence>
<keyword evidence="13 20" id="KW-1133">Transmembrane helix</keyword>
<evidence type="ECO:0000256" key="9">
    <source>
        <dbReference type="ARBA" id="ARBA00022692"/>
    </source>
</evidence>
<evidence type="ECO:0000256" key="6">
    <source>
        <dbReference type="ARBA" id="ARBA00012557"/>
    </source>
</evidence>
<keyword evidence="10" id="KW-0479">Metal-binding</keyword>
<evidence type="ECO:0000256" key="13">
    <source>
        <dbReference type="ARBA" id="ARBA00022989"/>
    </source>
</evidence>
<evidence type="ECO:0000256" key="16">
    <source>
        <dbReference type="ARBA" id="ARBA00023180"/>
    </source>
</evidence>
<keyword evidence="17" id="KW-0464">Manganese</keyword>
<dbReference type="EC" id="2.4.1.122" evidence="6"/>
<keyword evidence="14 20" id="KW-0472">Membrane</keyword>
<reference evidence="22" key="2">
    <citation type="journal article" date="2021" name="Genome Biol. Evol.">
        <title>Developing a high-quality reference genome for a parasitic bivalve with doubly uniparental inheritance (Bivalvia: Unionida).</title>
        <authorList>
            <person name="Smith C.H."/>
        </authorList>
    </citation>
    <scope>NUCLEOTIDE SEQUENCE</scope>
    <source>
        <strain evidence="22">CHS0354</strain>
        <tissue evidence="22">Mantle</tissue>
    </source>
</reference>
<evidence type="ECO:0000313" key="23">
    <source>
        <dbReference type="Proteomes" id="UP001195483"/>
    </source>
</evidence>
<evidence type="ECO:0000256" key="14">
    <source>
        <dbReference type="ARBA" id="ARBA00023136"/>
    </source>
</evidence>
<keyword evidence="12" id="KW-0735">Signal-anchor</keyword>
<comment type="subcellular location">
    <subcellularLocation>
        <location evidence="2">Membrane</location>
        <topology evidence="2">Single-pass type II membrane protein</topology>
    </subcellularLocation>
</comment>
<reference evidence="22" key="3">
    <citation type="submission" date="2023-05" db="EMBL/GenBank/DDBJ databases">
        <authorList>
            <person name="Smith C.H."/>
        </authorList>
    </citation>
    <scope>NUCLEOTIDE SEQUENCE</scope>
    <source>
        <strain evidence="22">CHS0354</strain>
        <tissue evidence="22">Mantle</tissue>
    </source>
</reference>
<evidence type="ECO:0000256" key="2">
    <source>
        <dbReference type="ARBA" id="ARBA00004606"/>
    </source>
</evidence>
<keyword evidence="9 20" id="KW-0812">Transmembrane</keyword>
<dbReference type="Pfam" id="PF02434">
    <property type="entry name" value="Fringe"/>
    <property type="match status" value="1"/>
</dbReference>
<dbReference type="InterPro" id="IPR003378">
    <property type="entry name" value="Fringe-like_glycosylTrfase"/>
</dbReference>
<organism evidence="22 23">
    <name type="scientific">Potamilus streckersoni</name>
    <dbReference type="NCBI Taxonomy" id="2493646"/>
    <lineage>
        <taxon>Eukaryota</taxon>
        <taxon>Metazoa</taxon>
        <taxon>Spiralia</taxon>
        <taxon>Lophotrochozoa</taxon>
        <taxon>Mollusca</taxon>
        <taxon>Bivalvia</taxon>
        <taxon>Autobranchia</taxon>
        <taxon>Heteroconchia</taxon>
        <taxon>Palaeoheterodonta</taxon>
        <taxon>Unionida</taxon>
        <taxon>Unionoidea</taxon>
        <taxon>Unionidae</taxon>
        <taxon>Ambleminae</taxon>
        <taxon>Lampsilini</taxon>
        <taxon>Potamilus</taxon>
    </lineage>
</organism>
<sequence>MAGDRTVGLSQNSIIMFIIGILAGFGFTYLYSTSSKWSINPIGVRQTTSGGFLPDGPHSHGEFDHISGPSGAVLWEDKHSHNHEVESNSVASALARKIRVLCWVMTNPSTHQSKAQHVKATWGKRCNVLLFMSSTKDGSLPSIALPVKEGRDNLWAKTKEAFKYVYENHFEEAEWFMKADDDTYVIVENLRYFLQDKNPQDPLLYGRRFKPYVNQGYMSGGAGYILSKEALKRFIENGVNNPANCRQDEGGAEDLEMGKCLEKVGVKAGDSRDELQRERFHPFIPEHHLIPDYLPKDMWYWSYNYYPAKQGPDCCSDYAITFHYVSPNLMYEFEYFVYHLRAFGINTVVQQCGPRNLLMSSSKMIGDNHLETEINQTIQNKENSAKTDVKDNRKTKRDQILSAENAKIVDKNVIKEKSQLSSIPISDKGVYEIYHPKNINFEKSSVKIIEMSDSS</sequence>
<dbReference type="GO" id="GO:0016020">
    <property type="term" value="C:membrane"/>
    <property type="evidence" value="ECO:0007669"/>
    <property type="project" value="UniProtKB-SubCell"/>
</dbReference>
<comment type="pathway">
    <text evidence="3">Protein modification; protein glycosylation.</text>
</comment>
<evidence type="ECO:0000256" key="1">
    <source>
        <dbReference type="ARBA" id="ARBA00001936"/>
    </source>
</evidence>
<proteinExistence type="inferred from homology"/>
<dbReference type="GO" id="GO:0030145">
    <property type="term" value="F:manganese ion binding"/>
    <property type="evidence" value="ECO:0007669"/>
    <property type="project" value="UniProtKB-ARBA"/>
</dbReference>
<dbReference type="Gene3D" id="3.90.550.50">
    <property type="match status" value="1"/>
</dbReference>
<dbReference type="Proteomes" id="UP001195483">
    <property type="component" value="Unassembled WGS sequence"/>
</dbReference>
<evidence type="ECO:0000256" key="3">
    <source>
        <dbReference type="ARBA" id="ARBA00004922"/>
    </source>
</evidence>
<feature type="transmembrane region" description="Helical" evidence="20">
    <location>
        <begin position="12"/>
        <end position="31"/>
    </location>
</feature>
<comment type="cofactor">
    <cofactor evidence="1">
        <name>Mn(2+)</name>
        <dbReference type="ChEBI" id="CHEBI:29035"/>
    </cofactor>
</comment>
<comment type="subunit">
    <text evidence="5">Homodimer; disulfide-linked.</text>
</comment>
<evidence type="ECO:0000256" key="12">
    <source>
        <dbReference type="ARBA" id="ARBA00022968"/>
    </source>
</evidence>
<evidence type="ECO:0000259" key="21">
    <source>
        <dbReference type="Pfam" id="PF02434"/>
    </source>
</evidence>
<evidence type="ECO:0000256" key="8">
    <source>
        <dbReference type="ARBA" id="ARBA00022679"/>
    </source>
</evidence>
<dbReference type="PANTHER" id="PTHR23033:SF14">
    <property type="entry name" value="GLYCOPROTEIN-N-ACETYLGALACTOSAMINE 3-BETA-GALACTOSYLTRANSFERASE 1-RELATED"/>
    <property type="match status" value="1"/>
</dbReference>
<evidence type="ECO:0000256" key="4">
    <source>
        <dbReference type="ARBA" id="ARBA00006462"/>
    </source>
</evidence>
<evidence type="ECO:0000256" key="10">
    <source>
        <dbReference type="ARBA" id="ARBA00022723"/>
    </source>
</evidence>
<dbReference type="EMBL" id="JAEAOA010001201">
    <property type="protein sequence ID" value="KAK3587870.1"/>
    <property type="molecule type" value="Genomic_DNA"/>
</dbReference>
<keyword evidence="23" id="KW-1185">Reference proteome</keyword>
<accession>A0AAE0S9J6</accession>
<keyword evidence="7" id="KW-0328">Glycosyltransferase</keyword>
<keyword evidence="8" id="KW-0808">Transferase</keyword>
<protein>
    <recommendedName>
        <fullName evidence="18">Glycoprotein-N-acetylgalactosamine 3-beta-galactosyltransferase 1</fullName>
        <ecNumber evidence="6">2.4.1.122</ecNumber>
    </recommendedName>
</protein>
<dbReference type="FunFam" id="3.90.550.50:FF:000017">
    <property type="entry name" value="Glycoprotein-N-acetylgalactosamine 3-beta-galactosyltransferase 1"/>
    <property type="match status" value="1"/>
</dbReference>
<keyword evidence="11" id="KW-0547">Nucleotide-binding</keyword>
<comment type="function">
    <text evidence="19">Glycosyltransferase that generates the core 1 O-glycan Gal-beta1-3GalNAc-alpha1-Ser/Thr (T antigen), which is a precursor for many extended O-glycans in glycoproteins.</text>
</comment>
<evidence type="ECO:0000256" key="5">
    <source>
        <dbReference type="ARBA" id="ARBA00011748"/>
    </source>
</evidence>
<evidence type="ECO:0000313" key="22">
    <source>
        <dbReference type="EMBL" id="KAK3587870.1"/>
    </source>
</evidence>
<comment type="caution">
    <text evidence="22">The sequence shown here is derived from an EMBL/GenBank/DDBJ whole genome shotgun (WGS) entry which is preliminary data.</text>
</comment>
<dbReference type="InterPro" id="IPR026050">
    <property type="entry name" value="C1GALT1/C1GALT1_chp1"/>
</dbReference>
<evidence type="ECO:0000256" key="19">
    <source>
        <dbReference type="ARBA" id="ARBA00059245"/>
    </source>
</evidence>
<gene>
    <name evidence="22" type="ORF">CHS0354_019759</name>
</gene>